<name>A0A2W7QPF2_9BACT</name>
<comment type="caution">
    <text evidence="2">The sequence shown here is derived from an EMBL/GenBank/DDBJ whole genome shotgun (WGS) entry which is preliminary data.</text>
</comment>
<accession>A0A2W7QPF2</accession>
<evidence type="ECO:0000313" key="2">
    <source>
        <dbReference type="EMBL" id="PZX50438.1"/>
    </source>
</evidence>
<dbReference type="Proteomes" id="UP000249115">
    <property type="component" value="Unassembled WGS sequence"/>
</dbReference>
<evidence type="ECO:0000256" key="1">
    <source>
        <dbReference type="SAM" id="MobiDB-lite"/>
    </source>
</evidence>
<evidence type="ECO:0000313" key="3">
    <source>
        <dbReference type="Proteomes" id="UP000249115"/>
    </source>
</evidence>
<reference evidence="2 3" key="1">
    <citation type="submission" date="2018-06" db="EMBL/GenBank/DDBJ databases">
        <title>Genomic Encyclopedia of Archaeal and Bacterial Type Strains, Phase II (KMG-II): from individual species to whole genera.</title>
        <authorList>
            <person name="Goeker M."/>
        </authorList>
    </citation>
    <scope>NUCLEOTIDE SEQUENCE [LARGE SCALE GENOMIC DNA]</scope>
    <source>
        <strain evidence="2 3">DSM 22686</strain>
    </source>
</reference>
<feature type="region of interest" description="Disordered" evidence="1">
    <location>
        <begin position="27"/>
        <end position="46"/>
    </location>
</feature>
<protein>
    <submittedName>
        <fullName evidence="2">Uncharacterized protein</fullName>
    </submittedName>
</protein>
<dbReference type="AlphaFoldDB" id="A0A2W7QPF2"/>
<proteinExistence type="predicted"/>
<sequence length="71" mass="8021">MNLNGLGMCLKESRAISKKTYTNFCPQTGSSTGPNRFSEIPNPKHMGSSDGYEVRLYMLANRRHIDILKED</sequence>
<gene>
    <name evidence="2" type="ORF">LV84_04000</name>
</gene>
<dbReference type="EMBL" id="QKZU01000023">
    <property type="protein sequence ID" value="PZX50438.1"/>
    <property type="molecule type" value="Genomic_DNA"/>
</dbReference>
<organism evidence="2 3">
    <name type="scientific">Algoriphagus ratkowskyi</name>
    <dbReference type="NCBI Taxonomy" id="57028"/>
    <lineage>
        <taxon>Bacteria</taxon>
        <taxon>Pseudomonadati</taxon>
        <taxon>Bacteroidota</taxon>
        <taxon>Cytophagia</taxon>
        <taxon>Cytophagales</taxon>
        <taxon>Cyclobacteriaceae</taxon>
        <taxon>Algoriphagus</taxon>
    </lineage>
</organism>